<dbReference type="InterPro" id="IPR028889">
    <property type="entry name" value="USP"/>
</dbReference>
<accession>A0A7S4SQD8</accession>
<proteinExistence type="inferred from homology"/>
<dbReference type="SUPFAM" id="SSF54001">
    <property type="entry name" value="Cysteine proteinases"/>
    <property type="match status" value="1"/>
</dbReference>
<evidence type="ECO:0000256" key="7">
    <source>
        <dbReference type="ARBA" id="ARBA00022807"/>
    </source>
</evidence>
<keyword evidence="4" id="KW-0645">Protease</keyword>
<dbReference type="InterPro" id="IPR001394">
    <property type="entry name" value="Peptidase_C19_UCH"/>
</dbReference>
<dbReference type="GO" id="GO:0006508">
    <property type="term" value="P:proteolysis"/>
    <property type="evidence" value="ECO:0007669"/>
    <property type="project" value="UniProtKB-KW"/>
</dbReference>
<evidence type="ECO:0000313" key="10">
    <source>
        <dbReference type="EMBL" id="CAE4652624.1"/>
    </source>
</evidence>
<evidence type="ECO:0000256" key="4">
    <source>
        <dbReference type="ARBA" id="ARBA00022670"/>
    </source>
</evidence>
<reference evidence="10" key="1">
    <citation type="submission" date="2021-01" db="EMBL/GenBank/DDBJ databases">
        <authorList>
            <person name="Corre E."/>
            <person name="Pelletier E."/>
            <person name="Niang G."/>
            <person name="Scheremetjew M."/>
            <person name="Finn R."/>
            <person name="Kale V."/>
            <person name="Holt S."/>
            <person name="Cochrane G."/>
            <person name="Meng A."/>
            <person name="Brown T."/>
            <person name="Cohen L."/>
        </authorList>
    </citation>
    <scope>NUCLEOTIDE SEQUENCE</scope>
    <source>
        <strain evidence="10">CCMP3105</strain>
    </source>
</reference>
<dbReference type="GO" id="GO:0016579">
    <property type="term" value="P:protein deubiquitination"/>
    <property type="evidence" value="ECO:0007669"/>
    <property type="project" value="InterPro"/>
</dbReference>
<dbReference type="PANTHER" id="PTHR21646">
    <property type="entry name" value="UBIQUITIN CARBOXYL-TERMINAL HYDROLASE"/>
    <property type="match status" value="1"/>
</dbReference>
<dbReference type="Pfam" id="PF00443">
    <property type="entry name" value="UCH"/>
    <property type="match status" value="1"/>
</dbReference>
<feature type="region of interest" description="Disordered" evidence="8">
    <location>
        <begin position="421"/>
        <end position="451"/>
    </location>
</feature>
<dbReference type="PROSITE" id="PS50235">
    <property type="entry name" value="USP_3"/>
    <property type="match status" value="1"/>
</dbReference>
<evidence type="ECO:0000259" key="9">
    <source>
        <dbReference type="PROSITE" id="PS50235"/>
    </source>
</evidence>
<comment type="catalytic activity">
    <reaction evidence="1">
        <text>Thiol-dependent hydrolysis of ester, thioester, amide, peptide and isopeptide bonds formed by the C-terminal Gly of ubiquitin (a 76-residue protein attached to proteins as an intracellular targeting signal).</text>
        <dbReference type="EC" id="3.4.19.12"/>
    </reaction>
</comment>
<evidence type="ECO:0000256" key="6">
    <source>
        <dbReference type="ARBA" id="ARBA00022801"/>
    </source>
</evidence>
<dbReference type="EMBL" id="HBNR01076240">
    <property type="protein sequence ID" value="CAE4652624.1"/>
    <property type="molecule type" value="Transcribed_RNA"/>
</dbReference>
<gene>
    <name evidence="10" type="ORF">AMON00008_LOCUS54172</name>
</gene>
<organism evidence="10">
    <name type="scientific">Alexandrium monilatum</name>
    <dbReference type="NCBI Taxonomy" id="311494"/>
    <lineage>
        <taxon>Eukaryota</taxon>
        <taxon>Sar</taxon>
        <taxon>Alveolata</taxon>
        <taxon>Dinophyceae</taxon>
        <taxon>Gonyaulacales</taxon>
        <taxon>Pyrocystaceae</taxon>
        <taxon>Alexandrium</taxon>
    </lineage>
</organism>
<evidence type="ECO:0000256" key="1">
    <source>
        <dbReference type="ARBA" id="ARBA00000707"/>
    </source>
</evidence>
<dbReference type="EC" id="3.4.19.12" evidence="3"/>
<evidence type="ECO:0000256" key="5">
    <source>
        <dbReference type="ARBA" id="ARBA00022786"/>
    </source>
</evidence>
<evidence type="ECO:0000256" key="2">
    <source>
        <dbReference type="ARBA" id="ARBA00009085"/>
    </source>
</evidence>
<dbReference type="AlphaFoldDB" id="A0A7S4SQD8"/>
<dbReference type="InterPro" id="IPR038765">
    <property type="entry name" value="Papain-like_cys_pep_sf"/>
</dbReference>
<keyword evidence="7" id="KW-0788">Thiol protease</keyword>
<comment type="similarity">
    <text evidence="2">Belongs to the peptidase C19 family.</text>
</comment>
<protein>
    <recommendedName>
        <fullName evidence="3">ubiquitinyl hydrolase 1</fullName>
        <ecNumber evidence="3">3.4.19.12</ecNumber>
    </recommendedName>
</protein>
<dbReference type="InterPro" id="IPR050185">
    <property type="entry name" value="Ub_carboxyl-term_hydrolase"/>
</dbReference>
<dbReference type="InterPro" id="IPR018200">
    <property type="entry name" value="USP_CS"/>
</dbReference>
<evidence type="ECO:0000256" key="8">
    <source>
        <dbReference type="SAM" id="MobiDB-lite"/>
    </source>
</evidence>
<dbReference type="PROSITE" id="PS00972">
    <property type="entry name" value="USP_1"/>
    <property type="match status" value="1"/>
</dbReference>
<dbReference type="CDD" id="cd02674">
    <property type="entry name" value="Peptidase_C19R"/>
    <property type="match status" value="1"/>
</dbReference>
<dbReference type="Gene3D" id="3.90.70.10">
    <property type="entry name" value="Cysteine proteinases"/>
    <property type="match status" value="1"/>
</dbReference>
<feature type="domain" description="USP" evidence="9">
    <location>
        <begin position="37"/>
        <end position="377"/>
    </location>
</feature>
<dbReference type="PANTHER" id="PTHR21646:SF24">
    <property type="entry name" value="UBIQUITIN CARBOXYL-TERMINAL HYDROLASE"/>
    <property type="match status" value="1"/>
</dbReference>
<dbReference type="GO" id="GO:0004843">
    <property type="term" value="F:cysteine-type deubiquitinase activity"/>
    <property type="evidence" value="ECO:0007669"/>
    <property type="project" value="UniProtKB-EC"/>
</dbReference>
<evidence type="ECO:0000256" key="3">
    <source>
        <dbReference type="ARBA" id="ARBA00012759"/>
    </source>
</evidence>
<sequence>MAEGGNGSTAQARGDLLSDSQRHGCADIEFGKHAGRVGLENLGNTCFMNAGLQCLSHLEPFTAFFLSGRYKEEINRAGSLGCQGKLVDAFADLQRELWQSGRTSLRPTALRKQLAGFRPDLFEGFEQQDVQEFLAFCLDGLHEDLNRVKEQPPPLTEEEERDDERKAAAHGEAFRAALSWLRYLERGRSFMVDLLQGQLRSSLTCVKCGFRSRRFEPFLYLSLPVSWDMDSVTDAVREYLAEELLTGSEQWFCERCQAKVDARKKIDLWELPPVLVVQLKRFDYDANSGRFRKIGRLLSAPLSMDLSQYCSTEQAQGASYDVACIANHRGRFDSGHYTATCCVGNRFFEFDDAEVRRLAPEAEIVGPHAYLLFLVRHSTGDDGCYRHGHHAPMLRRQSVTLPELWPQRRSLDGDLRDLLEREARRPTPPVEGGCSSGSGDAAAQRCASGGSQRVDDPLYVMRLPSIWMRASQRSLAMDARGGCEAAVPTQAAGGDSTPTCCAAGLVRLLGL</sequence>
<keyword evidence="6" id="KW-0378">Hydrolase</keyword>
<keyword evidence="5" id="KW-0833">Ubl conjugation pathway</keyword>
<name>A0A7S4SQD8_9DINO</name>